<feature type="transmembrane region" description="Helical" evidence="11">
    <location>
        <begin position="128"/>
        <end position="148"/>
    </location>
</feature>
<reference evidence="14 15" key="2">
    <citation type="submission" date="2014-10" db="EMBL/GenBank/DDBJ databases">
        <title>Comparative genomics of the Paenibacillus odorifer group.</title>
        <authorList>
            <person name="Tsai Y.-C."/>
            <person name="Martin N."/>
            <person name="Korlach J."/>
            <person name="Wiedmann M."/>
        </authorList>
    </citation>
    <scope>NUCLEOTIDE SEQUENCE [LARGE SCALE GENOMIC DNA]</scope>
    <source>
        <strain evidence="14 15">DSM 18334</strain>
    </source>
</reference>
<dbReference type="OrthoDB" id="150725at2"/>
<dbReference type="Gene3D" id="1.10.10.1320">
    <property type="entry name" value="Anti-sigma factor, zinc-finger domain"/>
    <property type="match status" value="1"/>
</dbReference>
<evidence type="ECO:0000256" key="1">
    <source>
        <dbReference type="ARBA" id="ARBA00004167"/>
    </source>
</evidence>
<accession>A0A098MAB9</accession>
<dbReference type="Pfam" id="PF13490">
    <property type="entry name" value="zf-HC2"/>
    <property type="match status" value="1"/>
</dbReference>
<keyword evidence="4 11" id="KW-0812">Transmembrane</keyword>
<comment type="caution">
    <text evidence="14">The sequence shown here is derived from an EMBL/GenBank/DDBJ whole genome shotgun (WGS) entry which is preliminary data.</text>
</comment>
<dbReference type="Proteomes" id="UP000029734">
    <property type="component" value="Unassembled WGS sequence"/>
</dbReference>
<reference evidence="14 15" key="1">
    <citation type="submission" date="2014-08" db="EMBL/GenBank/DDBJ databases">
        <authorList>
            <person name="den Bakker H.C."/>
        </authorList>
    </citation>
    <scope>NUCLEOTIDE SEQUENCE [LARGE SCALE GENOMIC DNA]</scope>
    <source>
        <strain evidence="14 15">DSM 18334</strain>
    </source>
</reference>
<dbReference type="InterPro" id="IPR041916">
    <property type="entry name" value="Anti_sigma_zinc_sf"/>
</dbReference>
<proteinExistence type="inferred from homology"/>
<gene>
    <name evidence="14" type="ORF">PWYN_09170</name>
</gene>
<comment type="similarity">
    <text evidence="7">Belongs to the zinc-associated anti-sigma factor (ZAS) superfamily. Anti-sigma-W factor family.</text>
</comment>
<feature type="domain" description="Putative zinc-finger" evidence="13">
    <location>
        <begin position="15"/>
        <end position="39"/>
    </location>
</feature>
<keyword evidence="5 11" id="KW-1133">Transmembrane helix</keyword>
<evidence type="ECO:0000256" key="4">
    <source>
        <dbReference type="ARBA" id="ARBA00022692"/>
    </source>
</evidence>
<dbReference type="GO" id="GO:0006417">
    <property type="term" value="P:regulation of translation"/>
    <property type="evidence" value="ECO:0007669"/>
    <property type="project" value="TreeGrafter"/>
</dbReference>
<dbReference type="InterPro" id="IPR018764">
    <property type="entry name" value="RskA_C"/>
</dbReference>
<evidence type="ECO:0000256" key="7">
    <source>
        <dbReference type="ARBA" id="ARBA00024353"/>
    </source>
</evidence>
<evidence type="ECO:0000256" key="6">
    <source>
        <dbReference type="ARBA" id="ARBA00023136"/>
    </source>
</evidence>
<dbReference type="STRING" id="268407.PWYN_09170"/>
<evidence type="ECO:0000256" key="11">
    <source>
        <dbReference type="SAM" id="Phobius"/>
    </source>
</evidence>
<evidence type="ECO:0000256" key="5">
    <source>
        <dbReference type="ARBA" id="ARBA00022989"/>
    </source>
</evidence>
<keyword evidence="3" id="KW-1003">Cell membrane</keyword>
<protein>
    <recommendedName>
        <fullName evidence="8">Anti-sigma-W factor RsiW</fullName>
    </recommendedName>
    <alternativeName>
        <fullName evidence="10">Regulator of SigK</fullName>
    </alternativeName>
    <alternativeName>
        <fullName evidence="9">Sigma-K anti-sigma factor RskA</fullName>
    </alternativeName>
</protein>
<dbReference type="AlphaFoldDB" id="A0A098MAB9"/>
<dbReference type="InterPro" id="IPR051474">
    <property type="entry name" value="Anti-sigma-K/W_factor"/>
</dbReference>
<dbReference type="Pfam" id="PF10099">
    <property type="entry name" value="RskA_C"/>
    <property type="match status" value="1"/>
</dbReference>
<name>A0A098MAB9_9BACL</name>
<keyword evidence="6 11" id="KW-0472">Membrane</keyword>
<organism evidence="14 15">
    <name type="scientific">Paenibacillus wynnii</name>
    <dbReference type="NCBI Taxonomy" id="268407"/>
    <lineage>
        <taxon>Bacteria</taxon>
        <taxon>Bacillati</taxon>
        <taxon>Bacillota</taxon>
        <taxon>Bacilli</taxon>
        <taxon>Bacillales</taxon>
        <taxon>Paenibacillaceae</taxon>
        <taxon>Paenibacillus</taxon>
    </lineage>
</organism>
<comment type="subcellular location">
    <subcellularLocation>
        <location evidence="2">Cell membrane</location>
    </subcellularLocation>
    <subcellularLocation>
        <location evidence="1">Membrane</location>
        <topology evidence="1">Single-pass membrane protein</topology>
    </subcellularLocation>
</comment>
<dbReference type="RefSeq" id="WP_036650475.1">
    <property type="nucleotide sequence ID" value="NZ_JQCR01000002.1"/>
</dbReference>
<sequence length="294" mass="32124">MDKALNEYCEWAEIYALGGLSEEDIQRFETHLSECADCREQVKELKKVIDVLPWAAFEVPLPEGMKKRVLGRILAVDGKTGDLSNNDKDNVLKTPIIEEPIESSSAAPVVPEFSATHYPVPSKRNARLRIVCAALAATAAVLAMYATVLHQDMRGLRKELAVSEQNREGLQKQVALVNSPSRELKVNKAVVLDPAAKDIVARGLATIVIDAKGTHLLVQAEKLPELSGSEAFQVWLIKGDLKKSAGTFLTSKGTGAMYYTFDPQEYDTVAITLEPDGQGEQPRGRIILAAEIEG</sequence>
<feature type="domain" description="Anti-sigma K factor RskA C-terminal" evidence="12">
    <location>
        <begin position="136"/>
        <end position="283"/>
    </location>
</feature>
<keyword evidence="15" id="KW-1185">Reference proteome</keyword>
<evidence type="ECO:0000256" key="9">
    <source>
        <dbReference type="ARBA" id="ARBA00029829"/>
    </source>
</evidence>
<evidence type="ECO:0000256" key="8">
    <source>
        <dbReference type="ARBA" id="ARBA00024438"/>
    </source>
</evidence>
<evidence type="ECO:0000259" key="13">
    <source>
        <dbReference type="Pfam" id="PF13490"/>
    </source>
</evidence>
<evidence type="ECO:0000313" key="15">
    <source>
        <dbReference type="Proteomes" id="UP000029734"/>
    </source>
</evidence>
<evidence type="ECO:0000259" key="12">
    <source>
        <dbReference type="Pfam" id="PF10099"/>
    </source>
</evidence>
<dbReference type="EMBL" id="JQCR01000002">
    <property type="protein sequence ID" value="KGE19489.1"/>
    <property type="molecule type" value="Genomic_DNA"/>
</dbReference>
<evidence type="ECO:0000256" key="2">
    <source>
        <dbReference type="ARBA" id="ARBA00004236"/>
    </source>
</evidence>
<dbReference type="GO" id="GO:0005886">
    <property type="term" value="C:plasma membrane"/>
    <property type="evidence" value="ECO:0007669"/>
    <property type="project" value="UniProtKB-SubCell"/>
</dbReference>
<evidence type="ECO:0000256" key="10">
    <source>
        <dbReference type="ARBA" id="ARBA00030803"/>
    </source>
</evidence>
<dbReference type="GO" id="GO:0016989">
    <property type="term" value="F:sigma factor antagonist activity"/>
    <property type="evidence" value="ECO:0007669"/>
    <property type="project" value="TreeGrafter"/>
</dbReference>
<dbReference type="PANTHER" id="PTHR37461:SF1">
    <property type="entry name" value="ANTI-SIGMA-K FACTOR RSKA"/>
    <property type="match status" value="1"/>
</dbReference>
<evidence type="ECO:0000313" key="14">
    <source>
        <dbReference type="EMBL" id="KGE19489.1"/>
    </source>
</evidence>
<dbReference type="InterPro" id="IPR027383">
    <property type="entry name" value="Znf_put"/>
</dbReference>
<dbReference type="PANTHER" id="PTHR37461">
    <property type="entry name" value="ANTI-SIGMA-K FACTOR RSKA"/>
    <property type="match status" value="1"/>
</dbReference>
<dbReference type="eggNOG" id="COG5343">
    <property type="taxonomic scope" value="Bacteria"/>
</dbReference>
<evidence type="ECO:0000256" key="3">
    <source>
        <dbReference type="ARBA" id="ARBA00022475"/>
    </source>
</evidence>